<keyword evidence="4" id="KW-0201">Cytochrome c-type biogenesis</keyword>
<dbReference type="PANTHER" id="PTHR32234">
    <property type="entry name" value="THIOL:DISULFIDE INTERCHANGE PROTEIN DSBD"/>
    <property type="match status" value="1"/>
</dbReference>
<feature type="transmembrane region" description="Helical" evidence="8">
    <location>
        <begin position="371"/>
        <end position="395"/>
    </location>
</feature>
<feature type="transmembrane region" description="Helical" evidence="8">
    <location>
        <begin position="513"/>
        <end position="532"/>
    </location>
</feature>
<keyword evidence="6 8" id="KW-0472">Membrane</keyword>
<dbReference type="GO" id="GO:0045454">
    <property type="term" value="P:cell redox homeostasis"/>
    <property type="evidence" value="ECO:0007669"/>
    <property type="project" value="TreeGrafter"/>
</dbReference>
<feature type="region of interest" description="Disordered" evidence="7">
    <location>
        <begin position="158"/>
        <end position="219"/>
    </location>
</feature>
<evidence type="ECO:0000256" key="4">
    <source>
        <dbReference type="ARBA" id="ARBA00022748"/>
    </source>
</evidence>
<dbReference type="GO" id="GO:0015035">
    <property type="term" value="F:protein-disulfide reductase activity"/>
    <property type="evidence" value="ECO:0007669"/>
    <property type="project" value="TreeGrafter"/>
</dbReference>
<dbReference type="Proteomes" id="UP000018872">
    <property type="component" value="Unassembled WGS sequence"/>
</dbReference>
<keyword evidence="9" id="KW-0732">Signal</keyword>
<feature type="transmembrane region" description="Helical" evidence="8">
    <location>
        <begin position="476"/>
        <end position="493"/>
    </location>
</feature>
<dbReference type="SUPFAM" id="SSF52833">
    <property type="entry name" value="Thioredoxin-like"/>
    <property type="match status" value="1"/>
</dbReference>
<gene>
    <name evidence="11" type="ORF">T229_08735</name>
</gene>
<dbReference type="Pfam" id="PF11412">
    <property type="entry name" value="DsbD_N"/>
    <property type="match status" value="1"/>
</dbReference>
<dbReference type="Pfam" id="PF13899">
    <property type="entry name" value="Thioredoxin_7"/>
    <property type="match status" value="1"/>
</dbReference>
<comment type="subcellular location">
    <subcellularLocation>
        <location evidence="1">Cell membrane</location>
        <topology evidence="1">Multi-pass membrane protein</topology>
    </subcellularLocation>
</comment>
<feature type="transmembrane region" description="Helical" evidence="8">
    <location>
        <begin position="439"/>
        <end position="456"/>
    </location>
</feature>
<keyword evidence="3 8" id="KW-0812">Transmembrane</keyword>
<name>W2CDB4_9BACT</name>
<dbReference type="InterPro" id="IPR013766">
    <property type="entry name" value="Thioredoxin_domain"/>
</dbReference>
<feature type="domain" description="Thioredoxin" evidence="10">
    <location>
        <begin position="528"/>
        <end position="693"/>
    </location>
</feature>
<evidence type="ECO:0000256" key="3">
    <source>
        <dbReference type="ARBA" id="ARBA00022692"/>
    </source>
</evidence>
<proteinExistence type="predicted"/>
<evidence type="ECO:0000256" key="7">
    <source>
        <dbReference type="SAM" id="MobiDB-lite"/>
    </source>
</evidence>
<protein>
    <submittedName>
        <fullName evidence="11">Thiol:disulfide interchange protein</fullName>
    </submittedName>
</protein>
<feature type="transmembrane region" description="Helical" evidence="8">
    <location>
        <begin position="291"/>
        <end position="313"/>
    </location>
</feature>
<feature type="transmembrane region" description="Helical" evidence="8">
    <location>
        <begin position="407"/>
        <end position="427"/>
    </location>
</feature>
<dbReference type="GO" id="GO:0017004">
    <property type="term" value="P:cytochrome complex assembly"/>
    <property type="evidence" value="ECO:0007669"/>
    <property type="project" value="UniProtKB-KW"/>
</dbReference>
<dbReference type="PROSITE" id="PS51352">
    <property type="entry name" value="THIOREDOXIN_2"/>
    <property type="match status" value="1"/>
</dbReference>
<dbReference type="Gene3D" id="2.60.40.1250">
    <property type="entry name" value="Thiol:disulfide interchange protein DsbD, N-terminal domain"/>
    <property type="match status" value="1"/>
</dbReference>
<accession>W2CDB4</accession>
<keyword evidence="5 8" id="KW-1133">Transmembrane helix</keyword>
<evidence type="ECO:0000256" key="1">
    <source>
        <dbReference type="ARBA" id="ARBA00004651"/>
    </source>
</evidence>
<evidence type="ECO:0000256" key="9">
    <source>
        <dbReference type="SAM" id="SignalP"/>
    </source>
</evidence>
<dbReference type="Pfam" id="PF02683">
    <property type="entry name" value="DsbD_TM"/>
    <property type="match status" value="1"/>
</dbReference>
<dbReference type="InterPro" id="IPR036929">
    <property type="entry name" value="DsbDN_sf"/>
</dbReference>
<dbReference type="EMBL" id="AYYC01000651">
    <property type="protein sequence ID" value="ETK04491.1"/>
    <property type="molecule type" value="Genomic_DNA"/>
</dbReference>
<evidence type="ECO:0000313" key="11">
    <source>
        <dbReference type="EMBL" id="ETK04491.1"/>
    </source>
</evidence>
<evidence type="ECO:0000313" key="12">
    <source>
        <dbReference type="Proteomes" id="UP000018872"/>
    </source>
</evidence>
<sequence length="705" mass="77613">MEKIKRSVRWFGLLMLIAASVQAQILTPVKWKINLEDSEEAEKTLTFTATINRGWHIYDMNLPKGGPISTSIKYEKLKGAELVGKPTASVRPTVTRDEVSYPGLELRWYSNSVTFTQKIRVTDPKAFKMVGEVEFMACNDESCLPPETESFTFDRKHVARTKQAAEPSATDGSTDAGSEVDNADTATDDASSDAAGADGPGGIASGGSQSTTPKGMLTDRPEWWTPVIDNLKSFGDATVSAADTSWIYIFLAGLAGGLLALLTPCVWPMIPMTVSFFLKRNKSRRKAIADALIYGASIIIIYVAMGLLITGVFGASALNDLSTNAVFNILFFALLVLFAVSFFGAFELVLPASWTNRMDSKADSTSGILSIFFMAFTLALVSFSCTGPIIGTLLVEAASQGKTIGPAVGMFGFALALAIPFALFAIFPNMLQNMPKSGGWLNSVKVVLGFLELALALKFLSVADLAYGWRLLDREVFLVLWIVIFALLGFYLLGKIRFSHDSELRHVSVPRLFMAIVSLAFSVYMIPGLWGAPLKAVSAFAPPLYTQDFNLYKDEVHAVFEDYEAGMAYAKRVKKPVLIDFSGYGCVNCRKMEAAVWTDARVKKLLEEKYVLITLMVDDKTKLPEALTITENEKERRLKTIGDKWSYLQRSKFGANAQPFYVILDNEGRPLAPSYAFDEDASKYVRFLEDGLTRYKQQGETSNNE</sequence>
<feature type="chain" id="PRO_5004812558" evidence="9">
    <location>
        <begin position="24"/>
        <end position="705"/>
    </location>
</feature>
<evidence type="ECO:0000256" key="6">
    <source>
        <dbReference type="ARBA" id="ARBA00023136"/>
    </source>
</evidence>
<comment type="caution">
    <text evidence="11">The sequence shown here is derived from an EMBL/GenBank/DDBJ whole genome shotgun (WGS) entry which is preliminary data.</text>
</comment>
<evidence type="ECO:0000256" key="2">
    <source>
        <dbReference type="ARBA" id="ARBA00022475"/>
    </source>
</evidence>
<evidence type="ECO:0000256" key="8">
    <source>
        <dbReference type="SAM" id="Phobius"/>
    </source>
</evidence>
<keyword evidence="2" id="KW-1003">Cell membrane</keyword>
<dbReference type="InterPro" id="IPR036249">
    <property type="entry name" value="Thioredoxin-like_sf"/>
</dbReference>
<dbReference type="PANTHER" id="PTHR32234:SF0">
    <property type="entry name" value="THIOL:DISULFIDE INTERCHANGE PROTEIN DSBD"/>
    <property type="match status" value="1"/>
</dbReference>
<dbReference type="Gene3D" id="3.40.30.10">
    <property type="entry name" value="Glutaredoxin"/>
    <property type="match status" value="1"/>
</dbReference>
<dbReference type="PATRIC" id="fig|1410950.3.peg.1223"/>
<reference evidence="11 12" key="1">
    <citation type="submission" date="2013-11" db="EMBL/GenBank/DDBJ databases">
        <title>Single cell genomics of uncultured Tannerella BU063 (oral taxon 286).</title>
        <authorList>
            <person name="Beall C.J."/>
            <person name="Campbell A.G."/>
            <person name="Griffen A.L."/>
            <person name="Podar M."/>
            <person name="Leys E.J."/>
        </authorList>
    </citation>
    <scope>NUCLEOTIDE SEQUENCE [LARGE SCALE GENOMIC DNA]</scope>
    <source>
        <strain evidence="11">Cell 5</strain>
    </source>
</reference>
<evidence type="ECO:0000256" key="5">
    <source>
        <dbReference type="ARBA" id="ARBA00022989"/>
    </source>
</evidence>
<feature type="transmembrane region" description="Helical" evidence="8">
    <location>
        <begin position="246"/>
        <end position="270"/>
    </location>
</feature>
<feature type="signal peptide" evidence="9">
    <location>
        <begin position="1"/>
        <end position="23"/>
    </location>
</feature>
<organism evidence="11 12">
    <name type="scientific">Tannerella sp. oral taxon BU063 isolate Cell 5</name>
    <dbReference type="NCBI Taxonomy" id="1410950"/>
    <lineage>
        <taxon>Bacteria</taxon>
        <taxon>Pseudomonadati</taxon>
        <taxon>Bacteroidota</taxon>
        <taxon>Bacteroidia</taxon>
        <taxon>Bacteroidales</taxon>
        <taxon>Tannerellaceae</taxon>
        <taxon>Tannerella</taxon>
    </lineage>
</organism>
<dbReference type="AlphaFoldDB" id="W2CDB4"/>
<dbReference type="GO" id="GO:0005886">
    <property type="term" value="C:plasma membrane"/>
    <property type="evidence" value="ECO:0007669"/>
    <property type="project" value="UniProtKB-SubCell"/>
</dbReference>
<evidence type="ECO:0000259" key="10">
    <source>
        <dbReference type="PROSITE" id="PS51352"/>
    </source>
</evidence>
<dbReference type="InterPro" id="IPR003834">
    <property type="entry name" value="Cyt_c_assmbl_TM_dom"/>
</dbReference>
<feature type="transmembrane region" description="Helical" evidence="8">
    <location>
        <begin position="325"/>
        <end position="350"/>
    </location>
</feature>
<dbReference type="InterPro" id="IPR028250">
    <property type="entry name" value="DsbDN"/>
</dbReference>